<feature type="non-terminal residue" evidence="2">
    <location>
        <position position="112"/>
    </location>
</feature>
<dbReference type="InterPro" id="IPR001810">
    <property type="entry name" value="F-box_dom"/>
</dbReference>
<dbReference type="EMBL" id="BTSY01000005">
    <property type="protein sequence ID" value="GMT30579.1"/>
    <property type="molecule type" value="Genomic_DNA"/>
</dbReference>
<accession>A0AAV5WLC6</accession>
<name>A0AAV5WLC6_9BILA</name>
<evidence type="ECO:0000313" key="3">
    <source>
        <dbReference type="Proteomes" id="UP001432322"/>
    </source>
</evidence>
<feature type="non-terminal residue" evidence="2">
    <location>
        <position position="1"/>
    </location>
</feature>
<evidence type="ECO:0000259" key="1">
    <source>
        <dbReference type="Pfam" id="PF00646"/>
    </source>
</evidence>
<gene>
    <name evidence="2" type="ORF">PFISCL1PPCAC_21876</name>
</gene>
<organism evidence="2 3">
    <name type="scientific">Pristionchus fissidentatus</name>
    <dbReference type="NCBI Taxonomy" id="1538716"/>
    <lineage>
        <taxon>Eukaryota</taxon>
        <taxon>Metazoa</taxon>
        <taxon>Ecdysozoa</taxon>
        <taxon>Nematoda</taxon>
        <taxon>Chromadorea</taxon>
        <taxon>Rhabditida</taxon>
        <taxon>Rhabditina</taxon>
        <taxon>Diplogasteromorpha</taxon>
        <taxon>Diplogasteroidea</taxon>
        <taxon>Neodiplogasteridae</taxon>
        <taxon>Pristionchus</taxon>
    </lineage>
</organism>
<protein>
    <recommendedName>
        <fullName evidence="1">F-box domain-containing protein</fullName>
    </recommendedName>
</protein>
<feature type="domain" description="F-box" evidence="1">
    <location>
        <begin position="37"/>
        <end position="70"/>
    </location>
</feature>
<reference evidence="2" key="1">
    <citation type="submission" date="2023-10" db="EMBL/GenBank/DDBJ databases">
        <title>Genome assembly of Pristionchus species.</title>
        <authorList>
            <person name="Yoshida K."/>
            <person name="Sommer R.J."/>
        </authorList>
    </citation>
    <scope>NUCLEOTIDE SEQUENCE</scope>
    <source>
        <strain evidence="2">RS5133</strain>
    </source>
</reference>
<dbReference type="AlphaFoldDB" id="A0AAV5WLC6"/>
<evidence type="ECO:0000313" key="2">
    <source>
        <dbReference type="EMBL" id="GMT30579.1"/>
    </source>
</evidence>
<dbReference type="Pfam" id="PF00646">
    <property type="entry name" value="F-box"/>
    <property type="match status" value="1"/>
</dbReference>
<proteinExistence type="predicted"/>
<comment type="caution">
    <text evidence="2">The sequence shown here is derived from an EMBL/GenBank/DDBJ whole genome shotgun (WGS) entry which is preliminary data.</text>
</comment>
<sequence>AGKKTAKRKRSNEGEAGKEDVQAKLAKFDGEDKKVELLDLSSDLLTCIIHKMPVKDRLKLGATCNFLYKLENEAGGKRLDELWMNSNEIGRFMVCEKEEVIGEIIDCSRRGM</sequence>
<dbReference type="Proteomes" id="UP001432322">
    <property type="component" value="Unassembled WGS sequence"/>
</dbReference>
<keyword evidence="3" id="KW-1185">Reference proteome</keyword>